<dbReference type="Proteomes" id="UP000438429">
    <property type="component" value="Unassembled WGS sequence"/>
</dbReference>
<dbReference type="AlphaFoldDB" id="A0A6A4SCD7"/>
<gene>
    <name evidence="1" type="ORF">F2P81_016856</name>
</gene>
<comment type="caution">
    <text evidence="1">The sequence shown here is derived from an EMBL/GenBank/DDBJ whole genome shotgun (WGS) entry which is preliminary data.</text>
</comment>
<name>A0A6A4SCD7_SCOMX</name>
<evidence type="ECO:0000313" key="2">
    <source>
        <dbReference type="Proteomes" id="UP000438429"/>
    </source>
</evidence>
<organism evidence="1 2">
    <name type="scientific">Scophthalmus maximus</name>
    <name type="common">Turbot</name>
    <name type="synonym">Psetta maxima</name>
    <dbReference type="NCBI Taxonomy" id="52904"/>
    <lineage>
        <taxon>Eukaryota</taxon>
        <taxon>Metazoa</taxon>
        <taxon>Chordata</taxon>
        <taxon>Craniata</taxon>
        <taxon>Vertebrata</taxon>
        <taxon>Euteleostomi</taxon>
        <taxon>Actinopterygii</taxon>
        <taxon>Neopterygii</taxon>
        <taxon>Teleostei</taxon>
        <taxon>Neoteleostei</taxon>
        <taxon>Acanthomorphata</taxon>
        <taxon>Carangaria</taxon>
        <taxon>Pleuronectiformes</taxon>
        <taxon>Pleuronectoidei</taxon>
        <taxon>Scophthalmidae</taxon>
        <taxon>Scophthalmus</taxon>
    </lineage>
</organism>
<evidence type="ECO:0000313" key="1">
    <source>
        <dbReference type="EMBL" id="KAF0030125.1"/>
    </source>
</evidence>
<protein>
    <submittedName>
        <fullName evidence="1">Uncharacterized protein</fullName>
    </submittedName>
</protein>
<sequence>MHSRGSYGSGVNLHFTDLTEAFVHIMYNRSHGRREGLELEPRNGQCCSCDNWRRLIDQICGSIAGAASGTRRCAWCVMFPASSTNIKLIKRQRLASEQTNMLISIDTGVWEQFMCINEVKNRAKQLYSASFGMRSQPHAGLPDDPSRCSDLLICMVAVPLPAQGQEIGPQRGAKCAFSLNNPFNLSSIMWKWLGAVILLQFEGNFFELTGMRTAAKVCYAPKL</sequence>
<reference evidence="1 2" key="1">
    <citation type="submission" date="2019-06" db="EMBL/GenBank/DDBJ databases">
        <title>Draft genomes of female and male turbot (Scophthalmus maximus).</title>
        <authorList>
            <person name="Xu H."/>
            <person name="Xu X.-W."/>
            <person name="Shao C."/>
            <person name="Chen S."/>
        </authorList>
    </citation>
    <scope>NUCLEOTIDE SEQUENCE [LARGE SCALE GENOMIC DNA]</scope>
    <source>
        <strain evidence="1">Ysfricsl-2016a</strain>
        <tissue evidence="1">Blood</tissue>
    </source>
</reference>
<dbReference type="EMBL" id="VEVO01000015">
    <property type="protein sequence ID" value="KAF0030125.1"/>
    <property type="molecule type" value="Genomic_DNA"/>
</dbReference>
<accession>A0A6A4SCD7</accession>
<proteinExistence type="predicted"/>